<gene>
    <name evidence="1" type="ORF">SAMN06265367_10289</name>
</gene>
<proteinExistence type="predicted"/>
<dbReference type="RefSeq" id="WP_283411901.1">
    <property type="nucleotide sequence ID" value="NZ_FXUA01000002.1"/>
</dbReference>
<dbReference type="PROSITE" id="PS51257">
    <property type="entry name" value="PROKAR_LIPOPROTEIN"/>
    <property type="match status" value="1"/>
</dbReference>
<accession>A0ABY1NLA0</accession>
<reference evidence="1 2" key="1">
    <citation type="submission" date="2017-05" db="EMBL/GenBank/DDBJ databases">
        <authorList>
            <person name="Varghese N."/>
            <person name="Submissions S."/>
        </authorList>
    </citation>
    <scope>NUCLEOTIDE SEQUENCE [LARGE SCALE GENOMIC DNA]</scope>
    <source>
        <strain evidence="1 2">DSM 15360</strain>
    </source>
</reference>
<sequence length="140" mass="15826">MRRSLFILLITTIIFSCQENQDPYDEFPQTWKIAGWQRIGFAGDSGFQSVTDSSYTYLFKKDGSFLKTVGDDSIIGFFEKEELIYEVGGKSTHYKLFFPEDRLRNSCSANLEYLTIEENGMLVGGSAPCDGPSIYLALVK</sequence>
<organism evidence="1 2">
    <name type="scientific">Algoriphagus winogradskyi</name>
    <dbReference type="NCBI Taxonomy" id="237017"/>
    <lineage>
        <taxon>Bacteria</taxon>
        <taxon>Pseudomonadati</taxon>
        <taxon>Bacteroidota</taxon>
        <taxon>Cytophagia</taxon>
        <taxon>Cytophagales</taxon>
        <taxon>Cyclobacteriaceae</taxon>
        <taxon>Algoriphagus</taxon>
    </lineage>
</organism>
<dbReference type="Proteomes" id="UP001157915">
    <property type="component" value="Unassembled WGS sequence"/>
</dbReference>
<keyword evidence="2" id="KW-1185">Reference proteome</keyword>
<evidence type="ECO:0000313" key="2">
    <source>
        <dbReference type="Proteomes" id="UP001157915"/>
    </source>
</evidence>
<name>A0ABY1NLA0_9BACT</name>
<dbReference type="EMBL" id="FXUA01000002">
    <property type="protein sequence ID" value="SMP12247.1"/>
    <property type="molecule type" value="Genomic_DNA"/>
</dbReference>
<comment type="caution">
    <text evidence="1">The sequence shown here is derived from an EMBL/GenBank/DDBJ whole genome shotgun (WGS) entry which is preliminary data.</text>
</comment>
<evidence type="ECO:0000313" key="1">
    <source>
        <dbReference type="EMBL" id="SMP12247.1"/>
    </source>
</evidence>
<protein>
    <recommendedName>
        <fullName evidence="3">Lipocalin-like domain-containing protein</fullName>
    </recommendedName>
</protein>
<evidence type="ECO:0008006" key="3">
    <source>
        <dbReference type="Google" id="ProtNLM"/>
    </source>
</evidence>